<dbReference type="PANTHER" id="PTHR46609:SF8">
    <property type="entry name" value="YQAJ VIRAL RECOMBINASE DOMAIN-CONTAINING PROTEIN"/>
    <property type="match status" value="1"/>
</dbReference>
<sequence length="167" mass="18489">MYPPANIHAVIHNRHYLEKDHVTYILEHLQITSISDEQIHIIELETRGQSTNIIGGRKGLFVFTQAHTSNKLCQASTLIHTIETHQSRANHTWGNYEGTALNEYIANKNVVVRSSGIVVCRNAPYLACSPDGLVGNGGLVEVECPYTARDQTVSPISVPYLDGRLAL</sequence>
<dbReference type="InterPro" id="IPR019080">
    <property type="entry name" value="YqaJ_viral_recombinase"/>
</dbReference>
<dbReference type="SUPFAM" id="SSF52980">
    <property type="entry name" value="Restriction endonuclease-like"/>
    <property type="match status" value="1"/>
</dbReference>
<evidence type="ECO:0000313" key="3">
    <source>
        <dbReference type="Proteomes" id="UP001208570"/>
    </source>
</evidence>
<dbReference type="PANTHER" id="PTHR46609">
    <property type="entry name" value="EXONUCLEASE, PHAGE-TYPE/RECB, C-TERMINAL DOMAIN-CONTAINING PROTEIN"/>
    <property type="match status" value="1"/>
</dbReference>
<gene>
    <name evidence="2" type="ORF">LSH36_1518g00028</name>
</gene>
<dbReference type="EMBL" id="JAODUP010001517">
    <property type="protein sequence ID" value="KAK2140005.1"/>
    <property type="molecule type" value="Genomic_DNA"/>
</dbReference>
<keyword evidence="3" id="KW-1185">Reference proteome</keyword>
<dbReference type="InterPro" id="IPR011604">
    <property type="entry name" value="PDDEXK-like_dom_sf"/>
</dbReference>
<dbReference type="Proteomes" id="UP001208570">
    <property type="component" value="Unassembled WGS sequence"/>
</dbReference>
<dbReference type="Pfam" id="PF09588">
    <property type="entry name" value="YqaJ"/>
    <property type="match status" value="1"/>
</dbReference>
<protein>
    <recommendedName>
        <fullName evidence="1">YqaJ viral recombinase domain-containing protein</fullName>
    </recommendedName>
</protein>
<proteinExistence type="predicted"/>
<accession>A0AAD9MNP5</accession>
<dbReference type="GO" id="GO:0006281">
    <property type="term" value="P:DNA repair"/>
    <property type="evidence" value="ECO:0007669"/>
    <property type="project" value="UniProtKB-ARBA"/>
</dbReference>
<dbReference type="InterPro" id="IPR051703">
    <property type="entry name" value="NF-kappa-B_Signaling_Reg"/>
</dbReference>
<evidence type="ECO:0000259" key="1">
    <source>
        <dbReference type="Pfam" id="PF09588"/>
    </source>
</evidence>
<reference evidence="2" key="1">
    <citation type="journal article" date="2023" name="Mol. Biol. Evol.">
        <title>Third-Generation Sequencing Reveals the Adaptive Role of the Epigenome in Three Deep-Sea Polychaetes.</title>
        <authorList>
            <person name="Perez M."/>
            <person name="Aroh O."/>
            <person name="Sun Y."/>
            <person name="Lan Y."/>
            <person name="Juniper S.K."/>
            <person name="Young C.R."/>
            <person name="Angers B."/>
            <person name="Qian P.Y."/>
        </authorList>
    </citation>
    <scope>NUCLEOTIDE SEQUENCE</scope>
    <source>
        <strain evidence="2">P08H-3</strain>
    </source>
</reference>
<name>A0AAD9MNP5_9ANNE</name>
<dbReference type="AlphaFoldDB" id="A0AAD9MNP5"/>
<comment type="caution">
    <text evidence="2">The sequence shown here is derived from an EMBL/GenBank/DDBJ whole genome shotgun (WGS) entry which is preliminary data.</text>
</comment>
<dbReference type="InterPro" id="IPR011335">
    <property type="entry name" value="Restrct_endonuc-II-like"/>
</dbReference>
<feature type="domain" description="YqaJ viral recombinase" evidence="1">
    <location>
        <begin position="73"/>
        <end position="148"/>
    </location>
</feature>
<organism evidence="2 3">
    <name type="scientific">Paralvinella palmiformis</name>
    <dbReference type="NCBI Taxonomy" id="53620"/>
    <lineage>
        <taxon>Eukaryota</taxon>
        <taxon>Metazoa</taxon>
        <taxon>Spiralia</taxon>
        <taxon>Lophotrochozoa</taxon>
        <taxon>Annelida</taxon>
        <taxon>Polychaeta</taxon>
        <taxon>Sedentaria</taxon>
        <taxon>Canalipalpata</taxon>
        <taxon>Terebellida</taxon>
        <taxon>Terebelliformia</taxon>
        <taxon>Alvinellidae</taxon>
        <taxon>Paralvinella</taxon>
    </lineage>
</organism>
<evidence type="ECO:0000313" key="2">
    <source>
        <dbReference type="EMBL" id="KAK2140005.1"/>
    </source>
</evidence>
<dbReference type="Gene3D" id="3.90.320.10">
    <property type="match status" value="1"/>
</dbReference>